<keyword evidence="2" id="KW-1185">Reference proteome</keyword>
<name>A0A3M7QCC1_BRAPC</name>
<comment type="caution">
    <text evidence="1">The sequence shown here is derived from an EMBL/GenBank/DDBJ whole genome shotgun (WGS) entry which is preliminary data.</text>
</comment>
<accession>A0A3M7QCC1</accession>
<dbReference type="Proteomes" id="UP000276133">
    <property type="component" value="Unassembled WGS sequence"/>
</dbReference>
<evidence type="ECO:0000313" key="2">
    <source>
        <dbReference type="Proteomes" id="UP000276133"/>
    </source>
</evidence>
<organism evidence="1 2">
    <name type="scientific">Brachionus plicatilis</name>
    <name type="common">Marine rotifer</name>
    <name type="synonym">Brachionus muelleri</name>
    <dbReference type="NCBI Taxonomy" id="10195"/>
    <lineage>
        <taxon>Eukaryota</taxon>
        <taxon>Metazoa</taxon>
        <taxon>Spiralia</taxon>
        <taxon>Gnathifera</taxon>
        <taxon>Rotifera</taxon>
        <taxon>Eurotatoria</taxon>
        <taxon>Monogononta</taxon>
        <taxon>Pseudotrocha</taxon>
        <taxon>Ploima</taxon>
        <taxon>Brachionidae</taxon>
        <taxon>Brachionus</taxon>
    </lineage>
</organism>
<gene>
    <name evidence="1" type="ORF">BpHYR1_013711</name>
</gene>
<dbReference type="AlphaFoldDB" id="A0A3M7QCC1"/>
<protein>
    <submittedName>
        <fullName evidence="1">Uncharacterized protein</fullName>
    </submittedName>
</protein>
<reference evidence="1 2" key="1">
    <citation type="journal article" date="2018" name="Sci. Rep.">
        <title>Genomic signatures of local adaptation to the degree of environmental predictability in rotifers.</title>
        <authorList>
            <person name="Franch-Gras L."/>
            <person name="Hahn C."/>
            <person name="Garcia-Roger E.M."/>
            <person name="Carmona M.J."/>
            <person name="Serra M."/>
            <person name="Gomez A."/>
        </authorList>
    </citation>
    <scope>NUCLEOTIDE SEQUENCE [LARGE SCALE GENOMIC DNA]</scope>
    <source>
        <strain evidence="1">HYR1</strain>
    </source>
</reference>
<evidence type="ECO:0000313" key="1">
    <source>
        <dbReference type="EMBL" id="RNA09107.1"/>
    </source>
</evidence>
<dbReference type="EMBL" id="REGN01006545">
    <property type="protein sequence ID" value="RNA09107.1"/>
    <property type="molecule type" value="Genomic_DNA"/>
</dbReference>
<proteinExistence type="predicted"/>
<sequence length="61" mass="6935">MINKQNLNQIDGLACSKSQTKKHIGLKLEILNNQSITTGKKLRPCLFIEHHQITPLLIQDN</sequence>